<sequence length="214" mass="24315">MKYVVLSKRRRASVEPVGLGENSVPQTSVYCNLNSDVILYRHEKEEDQKGSNEQDVNILREEWQRAALKTRLAPVCRHDSLESSFHSPATEALVLGRPENLRSLCCGQTKPVPDDVELSACADSRLLFEVVNIFHQTSQQADPIPTSARTQANTARHGTTRHGMTLNQQCLLSQRPFVLLFFFHVPHIKGKKLTLWWRQIGDIMRHLPKASPPR</sequence>
<reference evidence="1 2" key="1">
    <citation type="journal article" date="2021" name="Elife">
        <title>Chloroplast acquisition without the gene transfer in kleptoplastic sea slugs, Plakobranchus ocellatus.</title>
        <authorList>
            <person name="Maeda T."/>
            <person name="Takahashi S."/>
            <person name="Yoshida T."/>
            <person name="Shimamura S."/>
            <person name="Takaki Y."/>
            <person name="Nagai Y."/>
            <person name="Toyoda A."/>
            <person name="Suzuki Y."/>
            <person name="Arimoto A."/>
            <person name="Ishii H."/>
            <person name="Satoh N."/>
            <person name="Nishiyama T."/>
            <person name="Hasebe M."/>
            <person name="Maruyama T."/>
            <person name="Minagawa J."/>
            <person name="Obokata J."/>
            <person name="Shigenobu S."/>
        </authorList>
    </citation>
    <scope>NUCLEOTIDE SEQUENCE [LARGE SCALE GENOMIC DNA]</scope>
</reference>
<protein>
    <submittedName>
        <fullName evidence="1">Uncharacterized protein</fullName>
    </submittedName>
</protein>
<evidence type="ECO:0000313" key="2">
    <source>
        <dbReference type="Proteomes" id="UP000735302"/>
    </source>
</evidence>
<proteinExistence type="predicted"/>
<accession>A0AAV3XV05</accession>
<dbReference type="Proteomes" id="UP000735302">
    <property type="component" value="Unassembled WGS sequence"/>
</dbReference>
<dbReference type="EMBL" id="BLXT01000055">
    <property type="protein sequence ID" value="GFN73946.1"/>
    <property type="molecule type" value="Genomic_DNA"/>
</dbReference>
<name>A0AAV3XV05_9GAST</name>
<gene>
    <name evidence="1" type="ORF">PoB_000045200</name>
</gene>
<organism evidence="1 2">
    <name type="scientific">Plakobranchus ocellatus</name>
    <dbReference type="NCBI Taxonomy" id="259542"/>
    <lineage>
        <taxon>Eukaryota</taxon>
        <taxon>Metazoa</taxon>
        <taxon>Spiralia</taxon>
        <taxon>Lophotrochozoa</taxon>
        <taxon>Mollusca</taxon>
        <taxon>Gastropoda</taxon>
        <taxon>Heterobranchia</taxon>
        <taxon>Euthyneura</taxon>
        <taxon>Panpulmonata</taxon>
        <taxon>Sacoglossa</taxon>
        <taxon>Placobranchoidea</taxon>
        <taxon>Plakobranchidae</taxon>
        <taxon>Plakobranchus</taxon>
    </lineage>
</organism>
<comment type="caution">
    <text evidence="1">The sequence shown here is derived from an EMBL/GenBank/DDBJ whole genome shotgun (WGS) entry which is preliminary data.</text>
</comment>
<dbReference type="AlphaFoldDB" id="A0AAV3XV05"/>
<keyword evidence="2" id="KW-1185">Reference proteome</keyword>
<evidence type="ECO:0000313" key="1">
    <source>
        <dbReference type="EMBL" id="GFN73946.1"/>
    </source>
</evidence>